<dbReference type="SUPFAM" id="SSF56601">
    <property type="entry name" value="beta-lactamase/transpeptidase-like"/>
    <property type="match status" value="1"/>
</dbReference>
<reference evidence="3" key="1">
    <citation type="journal article" date="2019" name="Int. J. Syst. Evol. Microbiol.">
        <title>The Global Catalogue of Microorganisms (GCM) 10K type strain sequencing project: providing services to taxonomists for standard genome sequencing and annotation.</title>
        <authorList>
            <consortium name="The Broad Institute Genomics Platform"/>
            <consortium name="The Broad Institute Genome Sequencing Center for Infectious Disease"/>
            <person name="Wu L."/>
            <person name="Ma J."/>
        </authorList>
    </citation>
    <scope>NUCLEOTIDE SEQUENCE [LARGE SCALE GENOMIC DNA]</scope>
    <source>
        <strain evidence="3">JCM 17738</strain>
    </source>
</reference>
<evidence type="ECO:0000313" key="3">
    <source>
        <dbReference type="Proteomes" id="UP001500390"/>
    </source>
</evidence>
<dbReference type="InterPro" id="IPR012338">
    <property type="entry name" value="Beta-lactam/transpept-like"/>
</dbReference>
<feature type="domain" description="Beta-lactamase-related" evidence="1">
    <location>
        <begin position="35"/>
        <end position="318"/>
    </location>
</feature>
<dbReference type="Proteomes" id="UP001500390">
    <property type="component" value="Unassembled WGS sequence"/>
</dbReference>
<dbReference type="PANTHER" id="PTHR46825">
    <property type="entry name" value="D-ALANYL-D-ALANINE-CARBOXYPEPTIDASE/ENDOPEPTIDASE AMPH"/>
    <property type="match status" value="1"/>
</dbReference>
<dbReference type="Gene3D" id="3.40.710.10">
    <property type="entry name" value="DD-peptidase/beta-lactamase superfamily"/>
    <property type="match status" value="1"/>
</dbReference>
<protein>
    <recommendedName>
        <fullName evidence="1">Beta-lactamase-related domain-containing protein</fullName>
    </recommendedName>
</protein>
<dbReference type="InterPro" id="IPR050491">
    <property type="entry name" value="AmpC-like"/>
</dbReference>
<keyword evidence="3" id="KW-1185">Reference proteome</keyword>
<evidence type="ECO:0000313" key="2">
    <source>
        <dbReference type="EMBL" id="GAA4391141.1"/>
    </source>
</evidence>
<evidence type="ECO:0000259" key="1">
    <source>
        <dbReference type="Pfam" id="PF00144"/>
    </source>
</evidence>
<dbReference type="PANTHER" id="PTHR46825:SF9">
    <property type="entry name" value="BETA-LACTAMASE-RELATED DOMAIN-CONTAINING PROTEIN"/>
    <property type="match status" value="1"/>
</dbReference>
<accession>A0ABP8JI50</accession>
<dbReference type="InterPro" id="IPR001466">
    <property type="entry name" value="Beta-lactam-related"/>
</dbReference>
<dbReference type="Pfam" id="PF00144">
    <property type="entry name" value="Beta-lactamase"/>
    <property type="match status" value="1"/>
</dbReference>
<gene>
    <name evidence="2" type="ORF">GCM10023153_08710</name>
</gene>
<dbReference type="EMBL" id="BAABFX010000019">
    <property type="protein sequence ID" value="GAA4391141.1"/>
    <property type="molecule type" value="Genomic_DNA"/>
</dbReference>
<proteinExistence type="predicted"/>
<organism evidence="2 3">
    <name type="scientific">Ornithinibacter aureus</name>
    <dbReference type="NCBI Taxonomy" id="622664"/>
    <lineage>
        <taxon>Bacteria</taxon>
        <taxon>Bacillati</taxon>
        <taxon>Actinomycetota</taxon>
        <taxon>Actinomycetes</taxon>
        <taxon>Micrococcales</taxon>
        <taxon>Intrasporangiaceae</taxon>
        <taxon>Ornithinibacter</taxon>
    </lineage>
</organism>
<name>A0ABP8JI50_9MICO</name>
<comment type="caution">
    <text evidence="2">The sequence shown here is derived from an EMBL/GenBank/DDBJ whole genome shotgun (WGS) entry which is preliminary data.</text>
</comment>
<sequence>MDRWAGMSAIRTSGDGALAARALHHLGRRHDRFVVARVLHGQVHIAQVGLEPGAEVEIGSVSKAVTGLLFDDSRRRGETSDDTPLGDLLPVAKTPVARVTLGELATHRSGLPRLAKGTASVRATLDLWRHGTNPYGETLEEVLEAARATPVGRKRPSYSNLGFMLLGHSVAAAAGLTYAELLQQRIAEPLGLLATTVPATAAELRPAAVTGTSRRGTVMSPWVGEALGPAGGIRSTSDDLGRLVRALLDGSAPGMGALEPVQRLSGGVRIGAAWLVLEHRGAVVTWHNGGTGGFRSILALNRDAGAGVALVSATARSVDSAGFALLAECVAAADGTVAADG</sequence>